<keyword evidence="2" id="KW-0274">FAD</keyword>
<keyword evidence="1" id="KW-0285">Flavoprotein</keyword>
<gene>
    <name evidence="5" type="ORF">B0T19DRAFT_385380</name>
</gene>
<feature type="domain" description="VOC" evidence="4">
    <location>
        <begin position="176"/>
        <end position="307"/>
    </location>
</feature>
<sequence length="993" mass="112524">MSQFRIPLPIINAPDKVQLARLSYVHFSHPNLDEFHQFAQDFGFVEAARENDTIYYRGYGKDVCCYIASKSSDGEKHFNEAGYIARTEQDFLKASQLKGSSPITPNPAALGGGSFVSLLSPSNLKIHVLWGVEERPEPNEVVTATELHKGGYNTALEKTRKGEFQRFKVGPAMVHKLGHYGCLTSKWDEDVAFYTQNFNFIPSDVLWEERDGEEVDALTFMHLDQGKEYSDHHTLFLSRAPAGFPDEHRIHHSSFEVEDFDTQLLGHEYLLSKSYKPIWGVGRHIFGSQIFDYWKDTSGFAIEHYADSDVVNEDNPTGREKSDGPASMYIWGPVRPEAGQQFPLRRQIPPKTRNHLTDSNSLTHSHTSHYLARKHQMEETTVVVVGAGPSGLALGALLGRMNIKVIILEKDTEVCEDPRGIVVNGDAVRISYQIGIGEGLTKRIGKDIGVLNFHRGNFRQSPFMSYDIREDWLKQSVSNNITQFQPNYEREIRAILGDFPSCQLRTGCEVLSREVDGDHTIIEYLDQNGARHSIRSAWLVGADGKKGVVRKKFLEPEGIKQEESEWSYVGTWVAANLKITDPTPESHPDFPLWKLGYTPEQVHETFWPTGFHFCNDSKRPQVSGRFGPPNSGFWRHEYSVEPEDNLDNVEQHFWELFTSWMIIPGSKFARALRKTTVEFPRDCIEVVRCRPFTFATKVVNKWYSRNTMLIGDAAHVFPPFGGQGIATGIRDAQALGWRLAIMSRMGSSLSPERREKILTGWSQERRHGWSVSMKATKLNGSIVNQRSYFGGLLFRAWHRLLWLFPGLARYKTNVAFKDKLVFTHKTCPDGFFVEKLGGGVKIAQVWTRKQGQAPLLSDGAFFRNLAHLSLLVLVRRPADHDSGEVARILKVADLPGEMLTMEDVTFYNIHRSYAEGAKDTSAEGKEAYYPCTAEELVKEGITPINRYDATAVQDRFPTSVKFVLLRPDFLVHSVAKDGEELLRNLRLAGEYFS</sequence>
<dbReference type="Gene3D" id="3.50.50.60">
    <property type="entry name" value="FAD/NAD(P)-binding domain"/>
    <property type="match status" value="2"/>
</dbReference>
<name>A0AAE0M8S5_9PEZI</name>
<evidence type="ECO:0000313" key="5">
    <source>
        <dbReference type="EMBL" id="KAK3323135.1"/>
    </source>
</evidence>
<dbReference type="InterPro" id="IPR029068">
    <property type="entry name" value="Glyas_Bleomycin-R_OHBP_Dase"/>
</dbReference>
<dbReference type="SUPFAM" id="SSF54593">
    <property type="entry name" value="Glyoxalase/Bleomycin resistance protein/Dihydroxybiphenyl dioxygenase"/>
    <property type="match status" value="2"/>
</dbReference>
<accession>A0AAE0M8S5</accession>
<dbReference type="GO" id="GO:0019622">
    <property type="term" value="P:3-(3-hydroxy)phenylpropionate catabolic process"/>
    <property type="evidence" value="ECO:0007669"/>
    <property type="project" value="TreeGrafter"/>
</dbReference>
<evidence type="ECO:0000313" key="6">
    <source>
        <dbReference type="Proteomes" id="UP001286456"/>
    </source>
</evidence>
<dbReference type="InterPro" id="IPR037523">
    <property type="entry name" value="VOC_core"/>
</dbReference>
<dbReference type="EMBL" id="JAUEPO010000004">
    <property type="protein sequence ID" value="KAK3323135.1"/>
    <property type="molecule type" value="Genomic_DNA"/>
</dbReference>
<dbReference type="Proteomes" id="UP001286456">
    <property type="component" value="Unassembled WGS sequence"/>
</dbReference>
<organism evidence="5 6">
    <name type="scientific">Cercophora scortea</name>
    <dbReference type="NCBI Taxonomy" id="314031"/>
    <lineage>
        <taxon>Eukaryota</taxon>
        <taxon>Fungi</taxon>
        <taxon>Dikarya</taxon>
        <taxon>Ascomycota</taxon>
        <taxon>Pezizomycotina</taxon>
        <taxon>Sordariomycetes</taxon>
        <taxon>Sordariomycetidae</taxon>
        <taxon>Sordariales</taxon>
        <taxon>Lasiosphaeriaceae</taxon>
        <taxon>Cercophora</taxon>
    </lineage>
</organism>
<dbReference type="GO" id="GO:0008688">
    <property type="term" value="F:3-(3-hydroxyphenyl)propionate hydroxylase activity"/>
    <property type="evidence" value="ECO:0007669"/>
    <property type="project" value="TreeGrafter"/>
</dbReference>
<dbReference type="PANTHER" id="PTHR43476">
    <property type="entry name" value="3-(3-HYDROXY-PHENYL)PROPIONATE/3-HYDROXYCINNAMIC ACID HYDROXYLASE"/>
    <property type="match status" value="1"/>
</dbReference>
<dbReference type="AlphaFoldDB" id="A0AAE0M8S5"/>
<keyword evidence="6" id="KW-1185">Reference proteome</keyword>
<dbReference type="InterPro" id="IPR002938">
    <property type="entry name" value="FAD-bd"/>
</dbReference>
<dbReference type="InterPro" id="IPR050631">
    <property type="entry name" value="PheA/TfdB_FAD_monoxygenase"/>
</dbReference>
<dbReference type="PRINTS" id="PR00420">
    <property type="entry name" value="RNGMNOXGNASE"/>
</dbReference>
<dbReference type="FunFam" id="3.10.180.10:FF:000034">
    <property type="entry name" value="Glyoxalase/Bleomycin resistance protein/Dihydroxybiphenyl dioxygenase"/>
    <property type="match status" value="1"/>
</dbReference>
<dbReference type="Gene3D" id="3.10.180.10">
    <property type="entry name" value="2,3-Dihydroxybiphenyl 1,2-Dioxygenase, domain 1"/>
    <property type="match status" value="2"/>
</dbReference>
<proteinExistence type="predicted"/>
<evidence type="ECO:0000256" key="1">
    <source>
        <dbReference type="ARBA" id="ARBA00022630"/>
    </source>
</evidence>
<dbReference type="InterPro" id="IPR036188">
    <property type="entry name" value="FAD/NAD-bd_sf"/>
</dbReference>
<dbReference type="PROSITE" id="PS51819">
    <property type="entry name" value="VOC"/>
    <property type="match status" value="1"/>
</dbReference>
<keyword evidence="3" id="KW-0560">Oxidoreductase</keyword>
<dbReference type="Pfam" id="PF01494">
    <property type="entry name" value="FAD_binding_3"/>
    <property type="match status" value="2"/>
</dbReference>
<evidence type="ECO:0000259" key="4">
    <source>
        <dbReference type="PROSITE" id="PS51819"/>
    </source>
</evidence>
<dbReference type="SUPFAM" id="SSF51905">
    <property type="entry name" value="FAD/NAD(P)-binding domain"/>
    <property type="match status" value="1"/>
</dbReference>
<reference evidence="5" key="2">
    <citation type="submission" date="2023-06" db="EMBL/GenBank/DDBJ databases">
        <authorList>
            <consortium name="Lawrence Berkeley National Laboratory"/>
            <person name="Haridas S."/>
            <person name="Hensen N."/>
            <person name="Bonometti L."/>
            <person name="Westerberg I."/>
            <person name="Brannstrom I.O."/>
            <person name="Guillou S."/>
            <person name="Cros-Aarteil S."/>
            <person name="Calhoun S."/>
            <person name="Kuo A."/>
            <person name="Mondo S."/>
            <person name="Pangilinan J."/>
            <person name="Riley R."/>
            <person name="Labutti K."/>
            <person name="Andreopoulos B."/>
            <person name="Lipzen A."/>
            <person name="Chen C."/>
            <person name="Yanf M."/>
            <person name="Daum C."/>
            <person name="Ng V."/>
            <person name="Clum A."/>
            <person name="Steindorff A."/>
            <person name="Ohm R."/>
            <person name="Martin F."/>
            <person name="Silar P."/>
            <person name="Natvig D."/>
            <person name="Lalanne C."/>
            <person name="Gautier V."/>
            <person name="Ament-Velasquez S.L."/>
            <person name="Kruys A."/>
            <person name="Hutchinson M.I."/>
            <person name="Powell A.J."/>
            <person name="Barry K."/>
            <person name="Miller A.N."/>
            <person name="Grigoriev I.V."/>
            <person name="Debuchy R."/>
            <person name="Gladieux P."/>
            <person name="Thoren M.H."/>
            <person name="Johannesson H."/>
        </authorList>
    </citation>
    <scope>NUCLEOTIDE SEQUENCE</scope>
    <source>
        <strain evidence="5">SMH4131-1</strain>
    </source>
</reference>
<dbReference type="GO" id="GO:0071949">
    <property type="term" value="F:FAD binding"/>
    <property type="evidence" value="ECO:0007669"/>
    <property type="project" value="InterPro"/>
</dbReference>
<reference evidence="5" key="1">
    <citation type="journal article" date="2023" name="Mol. Phylogenet. Evol.">
        <title>Genome-scale phylogeny and comparative genomics of the fungal order Sordariales.</title>
        <authorList>
            <person name="Hensen N."/>
            <person name="Bonometti L."/>
            <person name="Westerberg I."/>
            <person name="Brannstrom I.O."/>
            <person name="Guillou S."/>
            <person name="Cros-Aarteil S."/>
            <person name="Calhoun S."/>
            <person name="Haridas S."/>
            <person name="Kuo A."/>
            <person name="Mondo S."/>
            <person name="Pangilinan J."/>
            <person name="Riley R."/>
            <person name="LaButti K."/>
            <person name="Andreopoulos B."/>
            <person name="Lipzen A."/>
            <person name="Chen C."/>
            <person name="Yan M."/>
            <person name="Daum C."/>
            <person name="Ng V."/>
            <person name="Clum A."/>
            <person name="Steindorff A."/>
            <person name="Ohm R.A."/>
            <person name="Martin F."/>
            <person name="Silar P."/>
            <person name="Natvig D.O."/>
            <person name="Lalanne C."/>
            <person name="Gautier V."/>
            <person name="Ament-Velasquez S.L."/>
            <person name="Kruys A."/>
            <person name="Hutchinson M.I."/>
            <person name="Powell A.J."/>
            <person name="Barry K."/>
            <person name="Miller A.N."/>
            <person name="Grigoriev I.V."/>
            <person name="Debuchy R."/>
            <person name="Gladieux P."/>
            <person name="Hiltunen Thoren M."/>
            <person name="Johannesson H."/>
        </authorList>
    </citation>
    <scope>NUCLEOTIDE SEQUENCE</scope>
    <source>
        <strain evidence="5">SMH4131-1</strain>
    </source>
</reference>
<dbReference type="PANTHER" id="PTHR43476:SF3">
    <property type="entry name" value="FAD-BINDING MONOOXYGENASE"/>
    <property type="match status" value="1"/>
</dbReference>
<evidence type="ECO:0000256" key="3">
    <source>
        <dbReference type="ARBA" id="ARBA00023002"/>
    </source>
</evidence>
<comment type="caution">
    <text evidence="5">The sequence shown here is derived from an EMBL/GenBank/DDBJ whole genome shotgun (WGS) entry which is preliminary data.</text>
</comment>
<evidence type="ECO:0000256" key="2">
    <source>
        <dbReference type="ARBA" id="ARBA00022827"/>
    </source>
</evidence>
<protein>
    <recommendedName>
        <fullName evidence="4">VOC domain-containing protein</fullName>
    </recommendedName>
</protein>